<feature type="transmembrane region" description="Helical" evidence="1">
    <location>
        <begin position="28"/>
        <end position="46"/>
    </location>
</feature>
<organism evidence="2 3">
    <name type="scientific">Aquimarina atlantica</name>
    <dbReference type="NCBI Taxonomy" id="1317122"/>
    <lineage>
        <taxon>Bacteria</taxon>
        <taxon>Pseudomonadati</taxon>
        <taxon>Bacteroidota</taxon>
        <taxon>Flavobacteriia</taxon>
        <taxon>Flavobacteriales</taxon>
        <taxon>Flavobacteriaceae</taxon>
        <taxon>Aquimarina</taxon>
    </lineage>
</organism>
<sequence length="174" mass="20379">MPPSAGKRNIQETLYYINKMRYFTKRKVITVLTFFIVIILCREFLWKTRATSYLDANIKVNIVYNPHLVFGIDPMVTKNITIENIKTKSTLEVEIISLEWDLKFFVEGTPKNKNLIIADMYLGQNTYDYETLNLAPSSEDCFKSELYYCGGFSEKAWKELDNPTLYFDGDNFEK</sequence>
<dbReference type="AlphaFoldDB" id="A0A023C0N5"/>
<accession>A0A023C0N5</accession>
<keyword evidence="1" id="KW-1133">Transmembrane helix</keyword>
<dbReference type="EMBL" id="AQRA01000001">
    <property type="protein sequence ID" value="EZH75882.1"/>
    <property type="molecule type" value="Genomic_DNA"/>
</dbReference>
<proteinExistence type="predicted"/>
<evidence type="ECO:0000256" key="1">
    <source>
        <dbReference type="SAM" id="Phobius"/>
    </source>
</evidence>
<reference evidence="2 3" key="1">
    <citation type="submission" date="2014-04" db="EMBL/GenBank/DDBJ databases">
        <title>Aquimarina sp. 22II-S11-z7 Genome Sequencing.</title>
        <authorList>
            <person name="Lai Q."/>
        </authorList>
    </citation>
    <scope>NUCLEOTIDE SEQUENCE [LARGE SCALE GENOMIC DNA]</scope>
    <source>
        <strain evidence="2 3">22II-S11-z7</strain>
    </source>
</reference>
<keyword evidence="1" id="KW-0472">Membrane</keyword>
<keyword evidence="1" id="KW-0812">Transmembrane</keyword>
<keyword evidence="3" id="KW-1185">Reference proteome</keyword>
<evidence type="ECO:0000313" key="2">
    <source>
        <dbReference type="EMBL" id="EZH75882.1"/>
    </source>
</evidence>
<dbReference type="STRING" id="1317122.ATO12_03570"/>
<dbReference type="Proteomes" id="UP000023541">
    <property type="component" value="Unassembled WGS sequence"/>
</dbReference>
<comment type="caution">
    <text evidence="2">The sequence shown here is derived from an EMBL/GenBank/DDBJ whole genome shotgun (WGS) entry which is preliminary data.</text>
</comment>
<name>A0A023C0N5_9FLAO</name>
<evidence type="ECO:0000313" key="3">
    <source>
        <dbReference type="Proteomes" id="UP000023541"/>
    </source>
</evidence>
<protein>
    <submittedName>
        <fullName evidence="2">Uncharacterized protein</fullName>
    </submittedName>
</protein>
<gene>
    <name evidence="2" type="ORF">ATO12_03570</name>
</gene>